<accession>A0A5P1E5Z4</accession>
<gene>
    <name evidence="2" type="ORF">A4U43_C10F14040</name>
</gene>
<keyword evidence="3" id="KW-1185">Reference proteome</keyword>
<reference evidence="3" key="1">
    <citation type="journal article" date="2017" name="Nat. Commun.">
        <title>The asparagus genome sheds light on the origin and evolution of a young Y chromosome.</title>
        <authorList>
            <person name="Harkess A."/>
            <person name="Zhou J."/>
            <person name="Xu C."/>
            <person name="Bowers J.E."/>
            <person name="Van der Hulst R."/>
            <person name="Ayyampalayam S."/>
            <person name="Mercati F."/>
            <person name="Riccardi P."/>
            <person name="McKain M.R."/>
            <person name="Kakrana A."/>
            <person name="Tang H."/>
            <person name="Ray J."/>
            <person name="Groenendijk J."/>
            <person name="Arikit S."/>
            <person name="Mathioni S.M."/>
            <person name="Nakano M."/>
            <person name="Shan H."/>
            <person name="Telgmann-Rauber A."/>
            <person name="Kanno A."/>
            <person name="Yue Z."/>
            <person name="Chen H."/>
            <person name="Li W."/>
            <person name="Chen Y."/>
            <person name="Xu X."/>
            <person name="Zhang Y."/>
            <person name="Luo S."/>
            <person name="Chen H."/>
            <person name="Gao J."/>
            <person name="Mao Z."/>
            <person name="Pires J.C."/>
            <person name="Luo M."/>
            <person name="Kudrna D."/>
            <person name="Wing R.A."/>
            <person name="Meyers B.C."/>
            <person name="Yi K."/>
            <person name="Kong H."/>
            <person name="Lavrijsen P."/>
            <person name="Sunseri F."/>
            <person name="Falavigna A."/>
            <person name="Ye Y."/>
            <person name="Leebens-Mack J.H."/>
            <person name="Chen G."/>
        </authorList>
    </citation>
    <scope>NUCLEOTIDE SEQUENCE [LARGE SCALE GENOMIC DNA]</scope>
    <source>
        <strain evidence="3">cv. DH0086</strain>
    </source>
</reference>
<feature type="region of interest" description="Disordered" evidence="1">
    <location>
        <begin position="59"/>
        <end position="168"/>
    </location>
</feature>
<dbReference type="EMBL" id="CM007390">
    <property type="protein sequence ID" value="ONK56875.1"/>
    <property type="molecule type" value="Genomic_DNA"/>
</dbReference>
<sequence length="168" mass="18517">MPAGAWAALGYSASRFRPPPAAYPPTDREMVSSNACELNCSPWDLMLLNLDDYFLTNRSEEEGEEGNSGNSIVTEHQEEQKPISTPVITRKKATKAARRKLTDGRDPIRKERRKEEEGLAKGKKKTRHRAGAEASATGDGSVPYSQEERRQEMANARSGLSFAHPSAA</sequence>
<evidence type="ECO:0000313" key="3">
    <source>
        <dbReference type="Proteomes" id="UP000243459"/>
    </source>
</evidence>
<dbReference type="Gramene" id="ONK56875">
    <property type="protein sequence ID" value="ONK56875"/>
    <property type="gene ID" value="A4U43_C10F14040"/>
</dbReference>
<feature type="compositionally biased region" description="Basic residues" evidence="1">
    <location>
        <begin position="89"/>
        <end position="99"/>
    </location>
</feature>
<name>A0A5P1E5Z4_ASPOF</name>
<dbReference type="AlphaFoldDB" id="A0A5P1E5Z4"/>
<dbReference type="Proteomes" id="UP000243459">
    <property type="component" value="Chromosome 10"/>
</dbReference>
<evidence type="ECO:0000313" key="2">
    <source>
        <dbReference type="EMBL" id="ONK56875.1"/>
    </source>
</evidence>
<protein>
    <submittedName>
        <fullName evidence="2">Uncharacterized protein</fullName>
    </submittedName>
</protein>
<feature type="compositionally biased region" description="Basic and acidic residues" evidence="1">
    <location>
        <begin position="100"/>
        <end position="120"/>
    </location>
</feature>
<proteinExistence type="predicted"/>
<organism evidence="2 3">
    <name type="scientific">Asparagus officinalis</name>
    <name type="common">Garden asparagus</name>
    <dbReference type="NCBI Taxonomy" id="4686"/>
    <lineage>
        <taxon>Eukaryota</taxon>
        <taxon>Viridiplantae</taxon>
        <taxon>Streptophyta</taxon>
        <taxon>Embryophyta</taxon>
        <taxon>Tracheophyta</taxon>
        <taxon>Spermatophyta</taxon>
        <taxon>Magnoliopsida</taxon>
        <taxon>Liliopsida</taxon>
        <taxon>Asparagales</taxon>
        <taxon>Asparagaceae</taxon>
        <taxon>Asparagoideae</taxon>
        <taxon>Asparagus</taxon>
    </lineage>
</organism>
<evidence type="ECO:0000256" key="1">
    <source>
        <dbReference type="SAM" id="MobiDB-lite"/>
    </source>
</evidence>